<evidence type="ECO:0000313" key="1">
    <source>
        <dbReference type="EMBL" id="GJM49442.1"/>
    </source>
</evidence>
<sequence length="58" mass="6687">MSTTTKKTTKKATLKGVENTQKLSKKEIELRKLAKEVQEILAKHKVKPFNRKELYASN</sequence>
<dbReference type="Proteomes" id="UP001207736">
    <property type="component" value="Unassembled WGS sequence"/>
</dbReference>
<reference evidence="1 4" key="1">
    <citation type="submission" date="2021-11" db="EMBL/GenBank/DDBJ databases">
        <title>Draft genome sequence of Capnocytophaga sp. strain KC07075 isolated from cat oral cavity.</title>
        <authorList>
            <person name="Suzuki M."/>
            <person name="Imaoka K."/>
            <person name="Kimura M."/>
            <person name="Morikawa S."/>
            <person name="Maeda K."/>
        </authorList>
    </citation>
    <scope>NUCLEOTIDE SEQUENCE</scope>
    <source>
        <strain evidence="1">KC07075</strain>
        <strain evidence="2 4">KC07079</strain>
    </source>
</reference>
<gene>
    <name evidence="1" type="ORF">RCZ15_04170</name>
    <name evidence="2" type="ORF">RCZ16_09090</name>
</gene>
<evidence type="ECO:0000313" key="4">
    <source>
        <dbReference type="Proteomes" id="UP001208692"/>
    </source>
</evidence>
<dbReference type="EMBL" id="BQKA01000006">
    <property type="protein sequence ID" value="GJM49442.1"/>
    <property type="molecule type" value="Genomic_DNA"/>
</dbReference>
<evidence type="ECO:0000313" key="2">
    <source>
        <dbReference type="EMBL" id="GJM52592.1"/>
    </source>
</evidence>
<dbReference type="Proteomes" id="UP001208692">
    <property type="component" value="Unassembled WGS sequence"/>
</dbReference>
<organism evidence="1 3">
    <name type="scientific">Capnocytophaga catalasegens</name>
    <dbReference type="NCBI Taxonomy" id="1004260"/>
    <lineage>
        <taxon>Bacteria</taxon>
        <taxon>Pseudomonadati</taxon>
        <taxon>Bacteroidota</taxon>
        <taxon>Flavobacteriia</taxon>
        <taxon>Flavobacteriales</taxon>
        <taxon>Flavobacteriaceae</taxon>
        <taxon>Capnocytophaga</taxon>
    </lineage>
</organism>
<accession>A0AAV5AVI2</accession>
<comment type="caution">
    <text evidence="1">The sequence shown here is derived from an EMBL/GenBank/DDBJ whole genome shotgun (WGS) entry which is preliminary data.</text>
</comment>
<dbReference type="EMBL" id="BQKB01000013">
    <property type="protein sequence ID" value="GJM52592.1"/>
    <property type="molecule type" value="Genomic_DNA"/>
</dbReference>
<protein>
    <submittedName>
        <fullName evidence="1">Uncharacterized protein</fullName>
    </submittedName>
</protein>
<name>A0AAV5AVI2_9FLAO</name>
<evidence type="ECO:0000313" key="3">
    <source>
        <dbReference type="Proteomes" id="UP001207736"/>
    </source>
</evidence>
<dbReference type="RefSeq" id="WP_264846039.1">
    <property type="nucleotide sequence ID" value="NZ_BPMA01000016.1"/>
</dbReference>
<dbReference type="AlphaFoldDB" id="A0AAV5AVI2"/>
<proteinExistence type="predicted"/>
<keyword evidence="4" id="KW-1185">Reference proteome</keyword>